<name>A0ABW6J458_STRWE</name>
<dbReference type="Proteomes" id="UP001600424">
    <property type="component" value="Unassembled WGS sequence"/>
</dbReference>
<keyword evidence="2" id="KW-0812">Transmembrane</keyword>
<organism evidence="3 4">
    <name type="scientific">Streptomyces wedmorensis</name>
    <dbReference type="NCBI Taxonomy" id="43759"/>
    <lineage>
        <taxon>Bacteria</taxon>
        <taxon>Bacillati</taxon>
        <taxon>Actinomycetota</taxon>
        <taxon>Actinomycetes</taxon>
        <taxon>Kitasatosporales</taxon>
        <taxon>Streptomycetaceae</taxon>
        <taxon>Streptomyces</taxon>
    </lineage>
</organism>
<evidence type="ECO:0000313" key="3">
    <source>
        <dbReference type="EMBL" id="MFE5984722.1"/>
    </source>
</evidence>
<feature type="transmembrane region" description="Helical" evidence="2">
    <location>
        <begin position="32"/>
        <end position="50"/>
    </location>
</feature>
<comment type="caution">
    <text evidence="3">The sequence shown here is derived from an EMBL/GenBank/DDBJ whole genome shotgun (WGS) entry which is preliminary data.</text>
</comment>
<keyword evidence="2" id="KW-1133">Transmembrane helix</keyword>
<protein>
    <recommendedName>
        <fullName evidence="5">MFS transporter</fullName>
    </recommendedName>
</protein>
<accession>A0ABW6J458</accession>
<proteinExistence type="predicted"/>
<evidence type="ECO:0000256" key="2">
    <source>
        <dbReference type="SAM" id="Phobius"/>
    </source>
</evidence>
<feature type="transmembrane region" description="Helical" evidence="2">
    <location>
        <begin position="93"/>
        <end position="112"/>
    </location>
</feature>
<keyword evidence="4" id="KW-1185">Reference proteome</keyword>
<gene>
    <name evidence="3" type="ORF">ACFQ63_34145</name>
</gene>
<evidence type="ECO:0000313" key="4">
    <source>
        <dbReference type="Proteomes" id="UP001600424"/>
    </source>
</evidence>
<dbReference type="RefSeq" id="WP_386248556.1">
    <property type="nucleotide sequence ID" value="NZ_JBHTRV010000037.1"/>
</dbReference>
<sequence length="117" mass="12092">MTQTAGSGKRSVSPPVAACVSQSDPAAHDPNWWAGVMTGTLGGPLLVVLTGSMVDLLTARPVVIAASLLLPVMVAAPTWFVARTMGRRRVRRVTAGLACAVGIAYPVLVRAAEALSR</sequence>
<evidence type="ECO:0008006" key="5">
    <source>
        <dbReference type="Google" id="ProtNLM"/>
    </source>
</evidence>
<dbReference type="EMBL" id="JBHTRV010000037">
    <property type="protein sequence ID" value="MFE5984722.1"/>
    <property type="molecule type" value="Genomic_DNA"/>
</dbReference>
<feature type="region of interest" description="Disordered" evidence="1">
    <location>
        <begin position="1"/>
        <end position="25"/>
    </location>
</feature>
<feature type="transmembrane region" description="Helical" evidence="2">
    <location>
        <begin position="62"/>
        <end position="81"/>
    </location>
</feature>
<keyword evidence="2" id="KW-0472">Membrane</keyword>
<evidence type="ECO:0000256" key="1">
    <source>
        <dbReference type="SAM" id="MobiDB-lite"/>
    </source>
</evidence>
<reference evidence="3 4" key="1">
    <citation type="submission" date="2024-09" db="EMBL/GenBank/DDBJ databases">
        <title>The Natural Products Discovery Center: Release of the First 8490 Sequenced Strains for Exploring Actinobacteria Biosynthetic Diversity.</title>
        <authorList>
            <person name="Kalkreuter E."/>
            <person name="Kautsar S.A."/>
            <person name="Yang D."/>
            <person name="Bader C.D."/>
            <person name="Teijaro C.N."/>
            <person name="Fluegel L."/>
            <person name="Davis C.M."/>
            <person name="Simpson J.R."/>
            <person name="Lauterbach L."/>
            <person name="Steele A.D."/>
            <person name="Gui C."/>
            <person name="Meng S."/>
            <person name="Li G."/>
            <person name="Viehrig K."/>
            <person name="Ye F."/>
            <person name="Su P."/>
            <person name="Kiefer A.F."/>
            <person name="Nichols A."/>
            <person name="Cepeda A.J."/>
            <person name="Yan W."/>
            <person name="Fan B."/>
            <person name="Jiang Y."/>
            <person name="Adhikari A."/>
            <person name="Zheng C.-J."/>
            <person name="Schuster L."/>
            <person name="Cowan T.M."/>
            <person name="Smanski M.J."/>
            <person name="Chevrette M.G."/>
            <person name="De Carvalho L.P.S."/>
            <person name="Shen B."/>
        </authorList>
    </citation>
    <scope>NUCLEOTIDE SEQUENCE [LARGE SCALE GENOMIC DNA]</scope>
    <source>
        <strain evidence="3 4">NPDC056472</strain>
    </source>
</reference>